<dbReference type="InterPro" id="IPR051968">
    <property type="entry name" value="ZnFinger_Homeobox_TR"/>
</dbReference>
<evidence type="ECO:0000256" key="4">
    <source>
        <dbReference type="ARBA" id="ARBA00022833"/>
    </source>
</evidence>
<comment type="caution">
    <text evidence="5">The sequence shown here is derived from an EMBL/GenBank/DDBJ whole genome shotgun (WGS) entry which is preliminary data.</text>
</comment>
<dbReference type="GO" id="GO:0000978">
    <property type="term" value="F:RNA polymerase II cis-regulatory region sequence-specific DNA binding"/>
    <property type="evidence" value="ECO:0007669"/>
    <property type="project" value="TreeGrafter"/>
</dbReference>
<evidence type="ECO:0000256" key="3">
    <source>
        <dbReference type="ARBA" id="ARBA00022737"/>
    </source>
</evidence>
<keyword evidence="4" id="KW-0862">Zinc</keyword>
<accession>A0AAV4MMU1</accession>
<organism evidence="5 6">
    <name type="scientific">Caerostris extrusa</name>
    <name type="common">Bark spider</name>
    <name type="synonym">Caerostris bankana</name>
    <dbReference type="NCBI Taxonomy" id="172846"/>
    <lineage>
        <taxon>Eukaryota</taxon>
        <taxon>Metazoa</taxon>
        <taxon>Ecdysozoa</taxon>
        <taxon>Arthropoda</taxon>
        <taxon>Chelicerata</taxon>
        <taxon>Arachnida</taxon>
        <taxon>Araneae</taxon>
        <taxon>Araneomorphae</taxon>
        <taxon>Entelegynae</taxon>
        <taxon>Araneoidea</taxon>
        <taxon>Araneidae</taxon>
        <taxon>Caerostris</taxon>
    </lineage>
</organism>
<keyword evidence="6" id="KW-1185">Reference proteome</keyword>
<reference evidence="5 6" key="1">
    <citation type="submission" date="2021-06" db="EMBL/GenBank/DDBJ databases">
        <title>Caerostris extrusa draft genome.</title>
        <authorList>
            <person name="Kono N."/>
            <person name="Arakawa K."/>
        </authorList>
    </citation>
    <scope>NUCLEOTIDE SEQUENCE [LARGE SCALE GENOMIC DNA]</scope>
</reference>
<dbReference type="AlphaFoldDB" id="A0AAV4MMU1"/>
<evidence type="ECO:0000256" key="2">
    <source>
        <dbReference type="ARBA" id="ARBA00022723"/>
    </source>
</evidence>
<dbReference type="EMBL" id="BPLR01002351">
    <property type="protein sequence ID" value="GIX72806.1"/>
    <property type="molecule type" value="Genomic_DNA"/>
</dbReference>
<evidence type="ECO:0000313" key="5">
    <source>
        <dbReference type="EMBL" id="GIX72806.1"/>
    </source>
</evidence>
<proteinExistence type="predicted"/>
<dbReference type="GO" id="GO:0005634">
    <property type="term" value="C:nucleus"/>
    <property type="evidence" value="ECO:0007669"/>
    <property type="project" value="UniProtKB-SubCell"/>
</dbReference>
<keyword evidence="2" id="KW-0479">Metal-binding</keyword>
<dbReference type="PANTHER" id="PTHR45891:SF3">
    <property type="entry name" value="ZINC FINGER PROTEIN 2"/>
    <property type="match status" value="1"/>
</dbReference>
<protein>
    <recommendedName>
        <fullName evidence="7">C2H2-type domain-containing protein</fullName>
    </recommendedName>
</protein>
<evidence type="ECO:0000313" key="6">
    <source>
        <dbReference type="Proteomes" id="UP001054945"/>
    </source>
</evidence>
<dbReference type="Proteomes" id="UP001054945">
    <property type="component" value="Unassembled WGS sequence"/>
</dbReference>
<evidence type="ECO:0008006" key="7">
    <source>
        <dbReference type="Google" id="ProtNLM"/>
    </source>
</evidence>
<dbReference type="PANTHER" id="PTHR45891">
    <property type="entry name" value="ZINC FINGER HOMEOBOX PROTEIN"/>
    <property type="match status" value="1"/>
</dbReference>
<sequence length="125" mass="14662">MASPFQTCDLWSLKPISGRASEVTVDVGFVCKKCHMVYPAEVLCLNHQRASCFQNKPVSEIKATLKLVQCHVECRACRERFTTIIDFKFHCDMDRHMKRVQKIQRGLRRQRLRLLSPTTLPTRWR</sequence>
<dbReference type="GO" id="GO:0046872">
    <property type="term" value="F:metal ion binding"/>
    <property type="evidence" value="ECO:0007669"/>
    <property type="project" value="UniProtKB-KW"/>
</dbReference>
<comment type="subcellular location">
    <subcellularLocation>
        <location evidence="1">Nucleus</location>
    </subcellularLocation>
</comment>
<evidence type="ECO:0000256" key="1">
    <source>
        <dbReference type="ARBA" id="ARBA00004123"/>
    </source>
</evidence>
<keyword evidence="3" id="KW-0677">Repeat</keyword>
<name>A0AAV4MMU1_CAEEX</name>
<dbReference type="GO" id="GO:0000981">
    <property type="term" value="F:DNA-binding transcription factor activity, RNA polymerase II-specific"/>
    <property type="evidence" value="ECO:0007669"/>
    <property type="project" value="TreeGrafter"/>
</dbReference>
<gene>
    <name evidence="5" type="primary">AVEN_42190_1</name>
    <name evidence="5" type="ORF">CEXT_167731</name>
</gene>